<protein>
    <recommendedName>
        <fullName evidence="6">Glycine zipper 2TM domain-containing protein</fullName>
    </recommendedName>
</protein>
<dbReference type="GO" id="GO:0009279">
    <property type="term" value="C:cell outer membrane"/>
    <property type="evidence" value="ECO:0007669"/>
    <property type="project" value="UniProtKB-SubCell"/>
</dbReference>
<evidence type="ECO:0000256" key="4">
    <source>
        <dbReference type="ARBA" id="ARBA00023139"/>
    </source>
</evidence>
<keyword evidence="3" id="KW-0472">Membrane</keyword>
<dbReference type="PROSITE" id="PS51257">
    <property type="entry name" value="PROKAR_LIPOPROTEIN"/>
    <property type="match status" value="1"/>
</dbReference>
<proteinExistence type="predicted"/>
<dbReference type="InterPro" id="IPR051407">
    <property type="entry name" value="Bact_OM_lipoprot/Surf_antigen"/>
</dbReference>
<dbReference type="PANTHER" id="PTHR35603:SF1">
    <property type="entry name" value="OUTER MEMBRANE LIPOPROTEIN SLYB"/>
    <property type="match status" value="1"/>
</dbReference>
<dbReference type="PANTHER" id="PTHR35603">
    <property type="match status" value="1"/>
</dbReference>
<evidence type="ECO:0000256" key="3">
    <source>
        <dbReference type="ARBA" id="ARBA00023136"/>
    </source>
</evidence>
<keyword evidence="4" id="KW-0564">Palmitate</keyword>
<sequence>MNKQLITTLLISALLTLGGCASSLTGDSYSRDDARAPQIVRMGTVESVRLVKIEGTKTVIGPAAGAAIGGVAGNSVGGGSGRAIATIIGALAGGVAGAAAEEGVTRTQGVEVTVTEDGGQTRAYVQEVQEGVDFIVGDRVRVMTVNGESRVVK</sequence>
<dbReference type="EMBL" id="LAZR01000028">
    <property type="protein sequence ID" value="KKO03114.1"/>
    <property type="molecule type" value="Genomic_DNA"/>
</dbReference>
<accession>A0A0F9YF58</accession>
<feature type="domain" description="Glycine zipper 2TM" evidence="6">
    <location>
        <begin position="63"/>
        <end position="100"/>
    </location>
</feature>
<dbReference type="InterPro" id="IPR008816">
    <property type="entry name" value="Gly_zipper_2TM_dom"/>
</dbReference>
<evidence type="ECO:0000256" key="2">
    <source>
        <dbReference type="ARBA" id="ARBA00022729"/>
    </source>
</evidence>
<evidence type="ECO:0000313" key="7">
    <source>
        <dbReference type="EMBL" id="KKO03114.1"/>
    </source>
</evidence>
<evidence type="ECO:0000256" key="1">
    <source>
        <dbReference type="ARBA" id="ARBA00004459"/>
    </source>
</evidence>
<reference evidence="7" key="1">
    <citation type="journal article" date="2015" name="Nature">
        <title>Complex archaea that bridge the gap between prokaryotes and eukaryotes.</title>
        <authorList>
            <person name="Spang A."/>
            <person name="Saw J.H."/>
            <person name="Jorgensen S.L."/>
            <person name="Zaremba-Niedzwiedzka K."/>
            <person name="Martijn J."/>
            <person name="Lind A.E."/>
            <person name="van Eijk R."/>
            <person name="Schleper C."/>
            <person name="Guy L."/>
            <person name="Ettema T.J."/>
        </authorList>
    </citation>
    <scope>NUCLEOTIDE SEQUENCE</scope>
</reference>
<evidence type="ECO:0000259" key="6">
    <source>
        <dbReference type="Pfam" id="PF05433"/>
    </source>
</evidence>
<comment type="subcellular location">
    <subcellularLocation>
        <location evidence="1">Cell outer membrane</location>
        <topology evidence="1">Lipid-anchor</topology>
    </subcellularLocation>
</comment>
<gene>
    <name evidence="7" type="ORF">LCGC14_0100350</name>
</gene>
<keyword evidence="5" id="KW-0449">Lipoprotein</keyword>
<keyword evidence="2" id="KW-0732">Signal</keyword>
<dbReference type="AlphaFoldDB" id="A0A0F9YF58"/>
<dbReference type="Pfam" id="PF05433">
    <property type="entry name" value="Rick_17kDa_Anti"/>
    <property type="match status" value="1"/>
</dbReference>
<comment type="caution">
    <text evidence="7">The sequence shown here is derived from an EMBL/GenBank/DDBJ whole genome shotgun (WGS) entry which is preliminary data.</text>
</comment>
<organism evidence="7">
    <name type="scientific">marine sediment metagenome</name>
    <dbReference type="NCBI Taxonomy" id="412755"/>
    <lineage>
        <taxon>unclassified sequences</taxon>
        <taxon>metagenomes</taxon>
        <taxon>ecological metagenomes</taxon>
    </lineage>
</organism>
<evidence type="ECO:0000256" key="5">
    <source>
        <dbReference type="ARBA" id="ARBA00023288"/>
    </source>
</evidence>
<name>A0A0F9YF58_9ZZZZ</name>